<evidence type="ECO:0000256" key="2">
    <source>
        <dbReference type="ARBA" id="ARBA00022803"/>
    </source>
</evidence>
<feature type="signal peptide" evidence="4">
    <location>
        <begin position="1"/>
        <end position="21"/>
    </location>
</feature>
<organism evidence="5 6">
    <name type="scientific">Gillisia hiemivivida</name>
    <dbReference type="NCBI Taxonomy" id="291190"/>
    <lineage>
        <taxon>Bacteria</taxon>
        <taxon>Pseudomonadati</taxon>
        <taxon>Bacteroidota</taxon>
        <taxon>Flavobacteriia</taxon>
        <taxon>Flavobacteriales</taxon>
        <taxon>Flavobacteriaceae</taxon>
        <taxon>Gillisia</taxon>
    </lineage>
</organism>
<dbReference type="AlphaFoldDB" id="A0A5C6ZYT0"/>
<protein>
    <submittedName>
        <fullName evidence="5">Uncharacterized protein</fullName>
    </submittedName>
</protein>
<dbReference type="PANTHER" id="PTHR44943:SF8">
    <property type="entry name" value="TPR REPEAT-CONTAINING PROTEIN MJ0263"/>
    <property type="match status" value="1"/>
</dbReference>
<dbReference type="SUPFAM" id="SSF48452">
    <property type="entry name" value="TPR-like"/>
    <property type="match status" value="1"/>
</dbReference>
<comment type="caution">
    <text evidence="5">The sequence shown here is derived from an EMBL/GenBank/DDBJ whole genome shotgun (WGS) entry which is preliminary data.</text>
</comment>
<evidence type="ECO:0000256" key="4">
    <source>
        <dbReference type="SAM" id="SignalP"/>
    </source>
</evidence>
<gene>
    <name evidence="5" type="ORF">ES724_00645</name>
</gene>
<evidence type="ECO:0000313" key="6">
    <source>
        <dbReference type="Proteomes" id="UP000321367"/>
    </source>
</evidence>
<dbReference type="Gene3D" id="1.25.40.10">
    <property type="entry name" value="Tetratricopeptide repeat domain"/>
    <property type="match status" value="3"/>
</dbReference>
<accession>A0A5C6ZYT0</accession>
<reference evidence="5 6" key="1">
    <citation type="submission" date="2019-08" db="EMBL/GenBank/DDBJ databases">
        <title>Genome sequence of Gillisia hiemivivida IC154 (type strain).</title>
        <authorList>
            <person name="Bowman J.P."/>
        </authorList>
    </citation>
    <scope>NUCLEOTIDE SEQUENCE [LARGE SCALE GENOMIC DNA]</scope>
    <source>
        <strain evidence="5 6">IC154</strain>
    </source>
</reference>
<dbReference type="RefSeq" id="WP_146928253.1">
    <property type="nucleotide sequence ID" value="NZ_CBCSHZ010000002.1"/>
</dbReference>
<evidence type="ECO:0000256" key="3">
    <source>
        <dbReference type="PROSITE-ProRule" id="PRU00339"/>
    </source>
</evidence>
<dbReference type="InterPro" id="IPR051685">
    <property type="entry name" value="Ycf3/AcsC/BcsC/TPR_MFPF"/>
</dbReference>
<dbReference type="Proteomes" id="UP000321367">
    <property type="component" value="Unassembled WGS sequence"/>
</dbReference>
<keyword evidence="6" id="KW-1185">Reference proteome</keyword>
<name>A0A5C6ZYT0_9FLAO</name>
<dbReference type="PANTHER" id="PTHR44943">
    <property type="entry name" value="CELLULOSE SYNTHASE OPERON PROTEIN C"/>
    <property type="match status" value="1"/>
</dbReference>
<feature type="repeat" description="TPR" evidence="3">
    <location>
        <begin position="77"/>
        <end position="110"/>
    </location>
</feature>
<dbReference type="PROSITE" id="PS50005">
    <property type="entry name" value="TPR"/>
    <property type="match status" value="1"/>
</dbReference>
<keyword evidence="2 3" id="KW-0802">TPR repeat</keyword>
<evidence type="ECO:0000256" key="1">
    <source>
        <dbReference type="ARBA" id="ARBA00022737"/>
    </source>
</evidence>
<feature type="chain" id="PRO_5022952627" evidence="4">
    <location>
        <begin position="22"/>
        <end position="456"/>
    </location>
</feature>
<dbReference type="SUPFAM" id="SSF81901">
    <property type="entry name" value="HCP-like"/>
    <property type="match status" value="1"/>
</dbReference>
<dbReference type="Pfam" id="PF13181">
    <property type="entry name" value="TPR_8"/>
    <property type="match status" value="1"/>
</dbReference>
<dbReference type="SMART" id="SM00028">
    <property type="entry name" value="TPR"/>
    <property type="match status" value="4"/>
</dbReference>
<evidence type="ECO:0000313" key="5">
    <source>
        <dbReference type="EMBL" id="TXD95574.1"/>
    </source>
</evidence>
<proteinExistence type="predicted"/>
<dbReference type="OrthoDB" id="1465784at2"/>
<keyword evidence="1" id="KW-0677">Repeat</keyword>
<dbReference type="EMBL" id="VORY01000001">
    <property type="protein sequence ID" value="TXD95574.1"/>
    <property type="molecule type" value="Genomic_DNA"/>
</dbReference>
<sequence length="456" mass="52900">MKHLLVYVFLLMGVWTSELSAQEAPAPLQEVAVDDLGEVSDAFQEHFFEALKQKAIENYEKAIIALKACEKIQPNNPVVFFELGKNYKFLNDLDKAIDNFQKANRLEPNREWVLQALMESYYLNKQYEPAILINKELVSYNEKYYDDLAKMYFELQQFDKLIVLLDQLDAELGITEYRNSLRQQIYALTNNTSAQIKTLQESISLNPEKEMNYLNLIFVYSDEGLEKEAFEAAQKMQQLFPTSKVVHLALYKFYLNKNRTEDALSSMRLVLQSEEIDTASKFKVLNDFLLFVNENPKYEEDLKQVAALFSEKENTPEIFQKFGDYFLQKKEKVQALAFFEMGIGENLNNYELLRNTLLLQLDLLKFQDALKLSSSGLEVFPAQTLLYLIKGAALNNLKKYNEAQEILTFGLDYLIDDMDMERDFYEQLSVAYSGLGNSSKASEFKERTNSIKKTEN</sequence>
<keyword evidence="4" id="KW-0732">Signal</keyword>
<dbReference type="InterPro" id="IPR011990">
    <property type="entry name" value="TPR-like_helical_dom_sf"/>
</dbReference>
<dbReference type="InterPro" id="IPR019734">
    <property type="entry name" value="TPR_rpt"/>
</dbReference>